<dbReference type="EMBL" id="AP022871">
    <property type="protein sequence ID" value="BCB88783.1"/>
    <property type="molecule type" value="Genomic_DNA"/>
</dbReference>
<protein>
    <recommendedName>
        <fullName evidence="4">MalT-like TPR region domain-containing protein</fullName>
    </recommendedName>
</protein>
<evidence type="ECO:0000313" key="2">
    <source>
        <dbReference type="EMBL" id="BCB88783.1"/>
    </source>
</evidence>
<dbReference type="KEGG" id="psuu:Psuf_060960"/>
<keyword evidence="3" id="KW-1185">Reference proteome</keyword>
<proteinExistence type="predicted"/>
<evidence type="ECO:0000313" key="3">
    <source>
        <dbReference type="Proteomes" id="UP000503011"/>
    </source>
</evidence>
<dbReference type="SUPFAM" id="SSF48452">
    <property type="entry name" value="TPR-like"/>
    <property type="match status" value="2"/>
</dbReference>
<evidence type="ECO:0008006" key="4">
    <source>
        <dbReference type="Google" id="ProtNLM"/>
    </source>
</evidence>
<organism evidence="2 3">
    <name type="scientific">Phytohabitans suffuscus</name>
    <dbReference type="NCBI Taxonomy" id="624315"/>
    <lineage>
        <taxon>Bacteria</taxon>
        <taxon>Bacillati</taxon>
        <taxon>Actinomycetota</taxon>
        <taxon>Actinomycetes</taxon>
        <taxon>Micromonosporales</taxon>
        <taxon>Micromonosporaceae</taxon>
    </lineage>
</organism>
<feature type="coiled-coil region" evidence="1">
    <location>
        <begin position="320"/>
        <end position="347"/>
    </location>
</feature>
<dbReference type="InterPro" id="IPR011990">
    <property type="entry name" value="TPR-like_helical_dom_sf"/>
</dbReference>
<keyword evidence="1" id="KW-0175">Coiled coil</keyword>
<accession>A0A6F8YS18</accession>
<dbReference type="Gene3D" id="1.25.40.10">
    <property type="entry name" value="Tetratricopeptide repeat domain"/>
    <property type="match status" value="1"/>
</dbReference>
<reference evidence="2 3" key="1">
    <citation type="submission" date="2020-03" db="EMBL/GenBank/DDBJ databases">
        <title>Whole genome shotgun sequence of Phytohabitans suffuscus NBRC 105367.</title>
        <authorList>
            <person name="Komaki H."/>
            <person name="Tamura T."/>
        </authorList>
    </citation>
    <scope>NUCLEOTIDE SEQUENCE [LARGE SCALE GENOMIC DNA]</scope>
    <source>
        <strain evidence="2 3">NBRC 105367</strain>
    </source>
</reference>
<evidence type="ECO:0000256" key="1">
    <source>
        <dbReference type="SAM" id="Coils"/>
    </source>
</evidence>
<reference evidence="2 3" key="2">
    <citation type="submission" date="2020-03" db="EMBL/GenBank/DDBJ databases">
        <authorList>
            <person name="Ichikawa N."/>
            <person name="Kimura A."/>
            <person name="Kitahashi Y."/>
            <person name="Uohara A."/>
        </authorList>
    </citation>
    <scope>NUCLEOTIDE SEQUENCE [LARGE SCALE GENOMIC DNA]</scope>
    <source>
        <strain evidence="2 3">NBRC 105367</strain>
    </source>
</reference>
<name>A0A6F8YS18_9ACTN</name>
<sequence length="463" mass="50886">MDRDVASACGSVNAYQVEARRKSRLAIARAMSFYAPALQLMVSSATPPDRIEPYVTILGNAIDAAVDIESPHFAAYAEALVELLTAVGGPTIYPDRLRILDLVGQASVRLSRNGQPTTDLRLAAARLCAAISNGGQQRLSFIRAAIDEGKDTSDKFRATLVLAQFYIDTSRYRRAHHALDLCERLAVGNVGYTAHTLTTRGLIYFYYAPRRALRYFERAIAVGRASDQVDAIRASATALHFIGRIHAARCEYTLALTFLMAAQLVRSDLPTERKPRGFYELRMAEVLLDAGQVKEAQWHIAQAAMSLQTVHEISTAEAMLNGVLARIAAMQNNSEQAEQLLRIAIEVAQRDDHPRGELVFLASLLRLRARRGMTTNAIFTLLHVTWLYLGAHPFRGGARLASRVLRGIGRSSAALCRRGMGGTSRGTRCPCEYHASHDSGTELLAAIRSAEPTRSIRRIASKI</sequence>
<gene>
    <name evidence="2" type="ORF">Psuf_060960</name>
</gene>
<dbReference type="Proteomes" id="UP000503011">
    <property type="component" value="Chromosome"/>
</dbReference>
<dbReference type="AlphaFoldDB" id="A0A6F8YS18"/>